<dbReference type="KEGG" id="bfk:QN062_08775"/>
<dbReference type="RefSeq" id="WP_369341426.1">
    <property type="nucleotide sequence ID" value="NZ_CP129675.1"/>
</dbReference>
<dbReference type="InterPro" id="IPR036291">
    <property type="entry name" value="NAD(P)-bd_dom_sf"/>
</dbReference>
<evidence type="ECO:0000313" key="2">
    <source>
        <dbReference type="EMBL" id="XDS49238.1"/>
    </source>
</evidence>
<dbReference type="GO" id="GO:0016491">
    <property type="term" value="F:oxidoreductase activity"/>
    <property type="evidence" value="ECO:0007669"/>
    <property type="project" value="TreeGrafter"/>
</dbReference>
<dbReference type="EMBL" id="CP129683">
    <property type="protein sequence ID" value="XDS50462.1"/>
    <property type="molecule type" value="Genomic_DNA"/>
</dbReference>
<gene>
    <name evidence="3" type="ORF">QN062_08775</name>
    <name evidence="2" type="ORF">QN216_02965</name>
    <name evidence="1" type="ORF">QN217_07480</name>
</gene>
<dbReference type="InterPro" id="IPR051397">
    <property type="entry name" value="Zn-ADH-like_protein"/>
</dbReference>
<accession>A0AB39UNG7</accession>
<name>A0AB39UNG7_9BIFI</name>
<dbReference type="PANTHER" id="PTHR43677">
    <property type="entry name" value="SHORT-CHAIN DEHYDROGENASE/REDUCTASE"/>
    <property type="match status" value="1"/>
</dbReference>
<dbReference type="AlphaFoldDB" id="A0AB39UNG7"/>
<evidence type="ECO:0000313" key="3">
    <source>
        <dbReference type="EMBL" id="XDS50462.1"/>
    </source>
</evidence>
<proteinExistence type="predicted"/>
<sequence>MKALIIRSFTEPPTISEDFPIPSVDRTYSVLVKVLAVPIENLDRAVAAGTHYSSSFWHQSFPSIPGASAIGRRVDNQHLVYLPGMSMRPGNGAMAEYTVAKEDSIMDLEETQRLSSMVASLSSAQTSLLPLKYDQPLSPSDTVIINGATGFAGKLAVQVARHLGIRNIIATGRSEERLTALRRLGATQSINTNSIQSGLAQSELSGNVSIIDYLWGSATTAILRSLIPTSPANLRQTILYEIGSAAHEPEITLPATAIRTSGVQIRGLMTLNNLKNRSAATRELISLLGSGVLQGDTEDVTLEDAADIWRKTPSSGIRNVIRME</sequence>
<dbReference type="EMBL" id="CP129675">
    <property type="protein sequence ID" value="XDS45980.1"/>
    <property type="molecule type" value="Genomic_DNA"/>
</dbReference>
<dbReference type="InterPro" id="IPR011032">
    <property type="entry name" value="GroES-like_sf"/>
</dbReference>
<reference evidence="3" key="1">
    <citation type="submission" date="2023-07" db="EMBL/GenBank/DDBJ databases">
        <title>Bifidobacterium aquikefiriaerophilum sp. nov. and Bifidobacterium eccum sp. nov., isolated from water kefir.</title>
        <authorList>
            <person name="Breselge S."/>
            <person name="Bellassi P."/>
            <person name="Barcenilla C."/>
            <person name="Alvarez-Ordonez A."/>
            <person name="Morelli L."/>
            <person name="Cotter P.D."/>
        </authorList>
    </citation>
    <scope>NUCLEOTIDE SEQUENCE</scope>
    <source>
        <strain evidence="3">WK012_4_13</strain>
        <strain evidence="2">WK013_4_14</strain>
        <strain evidence="1">WK048_4_13</strain>
    </source>
</reference>
<evidence type="ECO:0000313" key="1">
    <source>
        <dbReference type="EMBL" id="XDS45980.1"/>
    </source>
</evidence>
<dbReference type="PANTHER" id="PTHR43677:SF11">
    <property type="entry name" value="ZINC-CONTAINING ALCOHOL DEHYDROGENASE"/>
    <property type="match status" value="1"/>
</dbReference>
<dbReference type="SUPFAM" id="SSF51735">
    <property type="entry name" value="NAD(P)-binding Rossmann-fold domains"/>
    <property type="match status" value="1"/>
</dbReference>
<dbReference type="Gene3D" id="3.40.50.720">
    <property type="entry name" value="NAD(P)-binding Rossmann-like Domain"/>
    <property type="match status" value="1"/>
</dbReference>
<organism evidence="3">
    <name type="scientific">Bifidobacterium fermentum</name>
    <dbReference type="NCBI Taxonomy" id="3059035"/>
    <lineage>
        <taxon>Bacteria</taxon>
        <taxon>Bacillati</taxon>
        <taxon>Actinomycetota</taxon>
        <taxon>Actinomycetes</taxon>
        <taxon>Bifidobacteriales</taxon>
        <taxon>Bifidobacteriaceae</taxon>
        <taxon>Bifidobacterium</taxon>
    </lineage>
</organism>
<dbReference type="EMBL" id="CP129682">
    <property type="protein sequence ID" value="XDS49238.1"/>
    <property type="molecule type" value="Genomic_DNA"/>
</dbReference>
<protein>
    <submittedName>
        <fullName evidence="3">Zinc-binding alcohol dehydrogenase family protein</fullName>
    </submittedName>
</protein>
<dbReference type="Gene3D" id="3.90.180.10">
    <property type="entry name" value="Medium-chain alcohol dehydrogenases, catalytic domain"/>
    <property type="match status" value="1"/>
</dbReference>
<dbReference type="SUPFAM" id="SSF50129">
    <property type="entry name" value="GroES-like"/>
    <property type="match status" value="1"/>
</dbReference>